<evidence type="ECO:0000313" key="1">
    <source>
        <dbReference type="EMBL" id="KAG0424744.1"/>
    </source>
</evidence>
<reference evidence="1 2" key="1">
    <citation type="journal article" date="2020" name="Cell">
        <title>Large-Scale Comparative Analyses of Tick Genomes Elucidate Their Genetic Diversity and Vector Capacities.</title>
        <authorList>
            <consortium name="Tick Genome and Microbiome Consortium (TIGMIC)"/>
            <person name="Jia N."/>
            <person name="Wang J."/>
            <person name="Shi W."/>
            <person name="Du L."/>
            <person name="Sun Y."/>
            <person name="Zhan W."/>
            <person name="Jiang J.F."/>
            <person name="Wang Q."/>
            <person name="Zhang B."/>
            <person name="Ji P."/>
            <person name="Bell-Sakyi L."/>
            <person name="Cui X.M."/>
            <person name="Yuan T.T."/>
            <person name="Jiang B.G."/>
            <person name="Yang W.F."/>
            <person name="Lam T.T."/>
            <person name="Chang Q.C."/>
            <person name="Ding S.J."/>
            <person name="Wang X.J."/>
            <person name="Zhu J.G."/>
            <person name="Ruan X.D."/>
            <person name="Zhao L."/>
            <person name="Wei J.T."/>
            <person name="Ye R.Z."/>
            <person name="Que T.C."/>
            <person name="Du C.H."/>
            <person name="Zhou Y.H."/>
            <person name="Cheng J.X."/>
            <person name="Dai P.F."/>
            <person name="Guo W.B."/>
            <person name="Han X.H."/>
            <person name="Huang E.J."/>
            <person name="Li L.F."/>
            <person name="Wei W."/>
            <person name="Gao Y.C."/>
            <person name="Liu J.Z."/>
            <person name="Shao H.Z."/>
            <person name="Wang X."/>
            <person name="Wang C.C."/>
            <person name="Yang T.C."/>
            <person name="Huo Q.B."/>
            <person name="Li W."/>
            <person name="Chen H.Y."/>
            <person name="Chen S.E."/>
            <person name="Zhou L.G."/>
            <person name="Ni X.B."/>
            <person name="Tian J.H."/>
            <person name="Sheng Y."/>
            <person name="Liu T."/>
            <person name="Pan Y.S."/>
            <person name="Xia L.Y."/>
            <person name="Li J."/>
            <person name="Zhao F."/>
            <person name="Cao W.C."/>
        </authorList>
    </citation>
    <scope>NUCLEOTIDE SEQUENCE [LARGE SCALE GENOMIC DNA]</scope>
    <source>
        <strain evidence="1">Iper-2018</strain>
    </source>
</reference>
<sequence length="1580" mass="178470">MELVQEMSPSDEACGAVSVPNNLVQCATKGTMRGSSFDPQKVKKVLFKIIQQCEEIDIAIDAVISDMGPGNQAIWRLCGITASQFGPKVVSCKHPCAGETSRQLHFLADAPHLLKNIRGHLTRGQEFILPADVQEKYNLPSNRVSLEHVQKLVSIDSQHDLKLAPHIKEKHLNPSHFDKMDVGSAYALLNHAVGAAIRYLVQEGMMDEEALTTAWFLELVFKWFSLMTSRTVKLAMSELNPTKHEEAVTFLEEVVYIFSRLSIYKQGQRECFKPCQAGMIVTTTSALKLQQLYLQEKKFKFLFMSRTTQDCLENLFSLIRQKNPVPRALDFKVSLRLITLSQFFAPCKSGSYDEDPAEHLLSYMKTKPPQQKTSTDEDSELPDCLLKSISEEEKASLHYVAGYAARNGRHAAGAMIRLRFGTTILQVRRSAACIVAACILLGFTGFYIYFSRLLPSATGLAGWSPGKVDVVALEQRLQRLERELRHNHAMLTQIRETVLNFLGTGGNAPWKAPLKPHLLWLHNATRQPVPTQPGDCAFGMLPPTSTDYNMYDLYEKLAFDNPNGGVWKQGWDLQYQPDQWSRDRKLRVFVVPHSHNDPGWLKTFDKYYHDQTKKILDNMAVKLGVNATRRFIWAEISYFSLWFDELSEEMKARIRGYIKRGQLEIVTGGWVMNDEANTHVFAMLEQLVEGHQWMQRNLGVHPETGWAIDPFGLSPTMAYLLKRMGFHNMVVQRVHYSVKKFLASQKAVEFVWRQPWDQNRTTDILCHMMPFYSYDVPHTCGPDPKVCCQFDFKRLPGNAVNCPWKVPPVPITSKNVAERAKLLLDQYRKKSLLFRSRTVLVPLGDDFRYDKPNEWDNQFGNYQKLFDYINANDDLHAEVQFGTLKEYFAAVRKETEVDANGMPSGFPSLSGDFFTYADRDDNYWSGFYTSRPFYKNMDRAVEAHLRGAEILFSLMWARMAYIGNDDMALINKMMNGLVVARQNLGLFQHHDAITGTAKNNVVIDYANRLLKSLEHLRDIIAVGAMYLLLNVPSYGKLGKDVFVLHLDDVRDAYNGIPHKQPLSFSKEIRMRYLVIYNSLSVPRNELVSVHVTTPSVVVVDANGSVVTSQLSPVWDRQDLVKGTYELSFLVDVPPLGLSTYRVEHIEGISGMVFRSTSTLYNAESCPDTLYFPISRSESRSNIHIRTPYLVATFSPSTGMLKHLEVRDQNVSLDIKSSFVTYGTRPKTLGSSGAYLFLPDDRAKELTYSPPYIRVTEGVLYSEVTAFLPSVEFSVKLKNSPGLDGVGLEVSNVVDMSSRSNEELVMRLTTGVHNLGPEFFTDVNGLLMARRHAQQKLTLQGNVYPMPSMMFIQDNNTRLSVLSGQPLGTTSLVTGQVDVFLDRRLKQDDNRGLQQGVMDNLRTPSQFRILVERFAAEHTRDPVPSHPSLLAHQALLSLLHPVFSLVHGKPQGMSDPPLKSSFSPLGGPLPCDLHLLNLRTLVAHNGPTGDPRKPAWTPSNVTAMFLHRLPHDCRLKSYAVRCSLQTDSVASLADLFPDYFGPTVEETTLSLLHSFTSTNTKTARLSLPPPAEIAAYKLQRR</sequence>
<keyword evidence="2" id="KW-1185">Reference proteome</keyword>
<organism evidence="1 2">
    <name type="scientific">Ixodes persulcatus</name>
    <name type="common">Taiga tick</name>
    <dbReference type="NCBI Taxonomy" id="34615"/>
    <lineage>
        <taxon>Eukaryota</taxon>
        <taxon>Metazoa</taxon>
        <taxon>Ecdysozoa</taxon>
        <taxon>Arthropoda</taxon>
        <taxon>Chelicerata</taxon>
        <taxon>Arachnida</taxon>
        <taxon>Acari</taxon>
        <taxon>Parasitiformes</taxon>
        <taxon>Ixodida</taxon>
        <taxon>Ixodoidea</taxon>
        <taxon>Ixodidae</taxon>
        <taxon>Ixodinae</taxon>
        <taxon>Ixodes</taxon>
    </lineage>
</organism>
<name>A0AC60PWM2_IXOPE</name>
<comment type="caution">
    <text evidence="1">The sequence shown here is derived from an EMBL/GenBank/DDBJ whole genome shotgun (WGS) entry which is preliminary data.</text>
</comment>
<accession>A0AC60PWM2</accession>
<evidence type="ECO:0000313" key="2">
    <source>
        <dbReference type="Proteomes" id="UP000805193"/>
    </source>
</evidence>
<proteinExistence type="predicted"/>
<dbReference type="EMBL" id="JABSTQ010009940">
    <property type="protein sequence ID" value="KAG0424744.1"/>
    <property type="molecule type" value="Genomic_DNA"/>
</dbReference>
<protein>
    <submittedName>
        <fullName evidence="1">Uncharacterized protein</fullName>
    </submittedName>
</protein>
<dbReference type="Proteomes" id="UP000805193">
    <property type="component" value="Unassembled WGS sequence"/>
</dbReference>
<gene>
    <name evidence="1" type="ORF">HPB47_028037</name>
</gene>